<feature type="compositionally biased region" description="Basic and acidic residues" evidence="1">
    <location>
        <begin position="39"/>
        <end position="52"/>
    </location>
</feature>
<dbReference type="PANTHER" id="PTHR39477:SF1">
    <property type="entry name" value="BETA-FLANKING PROTEIN"/>
    <property type="match status" value="1"/>
</dbReference>
<dbReference type="EMBL" id="NLAX01000697">
    <property type="protein sequence ID" value="PKS08250.1"/>
    <property type="molecule type" value="Genomic_DNA"/>
</dbReference>
<evidence type="ECO:0000313" key="4">
    <source>
        <dbReference type="Proteomes" id="UP000233524"/>
    </source>
</evidence>
<sequence length="220" mass="22986">MDKLIGALTQDKDDNNKGPGGALGPLAGNLLDLLDNDDDKDRAAEDASRRAGDSGSSELFRGILSSLSSDKNKVANQDIDEEGEAMRRIETNEGYAINKHQKYFGENDDHDQADSRGLGSAAAMQALKLFTSGQDGPKTSSSTKSESAFLALAMSEASKLFDQKASQGKVAPDTSKESAIQQAGEMALKMYLKSQVQGGGSSGGSGGAGDLLGMASKFLK</sequence>
<protein>
    <recommendedName>
        <fullName evidence="2">DUF7721 domain-containing protein</fullName>
    </recommendedName>
</protein>
<feature type="region of interest" description="Disordered" evidence="1">
    <location>
        <begin position="70"/>
        <end position="92"/>
    </location>
</feature>
<dbReference type="PANTHER" id="PTHR39477">
    <property type="entry name" value="CHROMOSOME 8, WHOLE GENOME SHOTGUN SEQUENCE"/>
    <property type="match status" value="1"/>
</dbReference>
<reference evidence="3 4" key="1">
    <citation type="journal article" date="2017" name="G3 (Bethesda)">
        <title>First Draft Genome Sequence of the Pathogenic Fungus Lomentospora prolificans (Formerly Scedosporium prolificans).</title>
        <authorList>
            <person name="Luo R."/>
            <person name="Zimin A."/>
            <person name="Workman R."/>
            <person name="Fan Y."/>
            <person name="Pertea G."/>
            <person name="Grossman N."/>
            <person name="Wear M.P."/>
            <person name="Jia B."/>
            <person name="Miller H."/>
            <person name="Casadevall A."/>
            <person name="Timp W."/>
            <person name="Zhang S.X."/>
            <person name="Salzberg S.L."/>
        </authorList>
    </citation>
    <scope>NUCLEOTIDE SEQUENCE [LARGE SCALE GENOMIC DNA]</scope>
    <source>
        <strain evidence="3 4">JHH-5317</strain>
    </source>
</reference>
<dbReference type="AlphaFoldDB" id="A0A2N3N728"/>
<dbReference type="Proteomes" id="UP000233524">
    <property type="component" value="Unassembled WGS sequence"/>
</dbReference>
<dbReference type="InterPro" id="IPR056138">
    <property type="entry name" value="DUF7721"/>
</dbReference>
<evidence type="ECO:0000256" key="1">
    <source>
        <dbReference type="SAM" id="MobiDB-lite"/>
    </source>
</evidence>
<feature type="compositionally biased region" description="Low complexity" evidence="1">
    <location>
        <begin position="24"/>
        <end position="33"/>
    </location>
</feature>
<name>A0A2N3N728_9PEZI</name>
<feature type="region of interest" description="Disordered" evidence="1">
    <location>
        <begin position="1"/>
        <end position="57"/>
    </location>
</feature>
<gene>
    <name evidence="3" type="ORF">jhhlp_005193</name>
</gene>
<organism evidence="3 4">
    <name type="scientific">Lomentospora prolificans</name>
    <dbReference type="NCBI Taxonomy" id="41688"/>
    <lineage>
        <taxon>Eukaryota</taxon>
        <taxon>Fungi</taxon>
        <taxon>Dikarya</taxon>
        <taxon>Ascomycota</taxon>
        <taxon>Pezizomycotina</taxon>
        <taxon>Sordariomycetes</taxon>
        <taxon>Hypocreomycetidae</taxon>
        <taxon>Microascales</taxon>
        <taxon>Microascaceae</taxon>
        <taxon>Lomentospora</taxon>
    </lineage>
</organism>
<keyword evidence="4" id="KW-1185">Reference proteome</keyword>
<accession>A0A2N3N728</accession>
<comment type="caution">
    <text evidence="3">The sequence shown here is derived from an EMBL/GenBank/DDBJ whole genome shotgun (WGS) entry which is preliminary data.</text>
</comment>
<proteinExistence type="predicted"/>
<dbReference type="Pfam" id="PF24845">
    <property type="entry name" value="DUF7721"/>
    <property type="match status" value="1"/>
</dbReference>
<evidence type="ECO:0000259" key="2">
    <source>
        <dbReference type="Pfam" id="PF24845"/>
    </source>
</evidence>
<dbReference type="OrthoDB" id="2290255at2759"/>
<feature type="domain" description="DUF7721" evidence="2">
    <location>
        <begin position="39"/>
        <end position="134"/>
    </location>
</feature>
<dbReference type="InParanoid" id="A0A2N3N728"/>
<dbReference type="VEuPathDB" id="FungiDB:jhhlp_005193"/>
<evidence type="ECO:0000313" key="3">
    <source>
        <dbReference type="EMBL" id="PKS08250.1"/>
    </source>
</evidence>